<feature type="region of interest" description="Disordered" evidence="1">
    <location>
        <begin position="39"/>
        <end position="115"/>
    </location>
</feature>
<sequence length="115" mass="12710">MYRAHVALLPVTAAHDKRTSRTSELLELLLRNLEATKSKEDAAVGGRRDAPLDGTSEPALLQLRPIHHRRRSTSVGSVMISDKRTRDQQSPSPIPEPKKHATDLTPSHTIHSAPQ</sequence>
<feature type="compositionally biased region" description="Basic and acidic residues" evidence="1">
    <location>
        <begin position="39"/>
        <end position="51"/>
    </location>
</feature>
<evidence type="ECO:0000256" key="1">
    <source>
        <dbReference type="SAM" id="MobiDB-lite"/>
    </source>
</evidence>
<accession>A0A4C1V6K6</accession>
<feature type="compositionally biased region" description="Polar residues" evidence="1">
    <location>
        <begin position="104"/>
        <end position="115"/>
    </location>
</feature>
<keyword evidence="3" id="KW-1185">Reference proteome</keyword>
<organism evidence="2 3">
    <name type="scientific">Eumeta variegata</name>
    <name type="common">Bagworm moth</name>
    <name type="synonym">Eumeta japonica</name>
    <dbReference type="NCBI Taxonomy" id="151549"/>
    <lineage>
        <taxon>Eukaryota</taxon>
        <taxon>Metazoa</taxon>
        <taxon>Ecdysozoa</taxon>
        <taxon>Arthropoda</taxon>
        <taxon>Hexapoda</taxon>
        <taxon>Insecta</taxon>
        <taxon>Pterygota</taxon>
        <taxon>Neoptera</taxon>
        <taxon>Endopterygota</taxon>
        <taxon>Lepidoptera</taxon>
        <taxon>Glossata</taxon>
        <taxon>Ditrysia</taxon>
        <taxon>Tineoidea</taxon>
        <taxon>Psychidae</taxon>
        <taxon>Oiketicinae</taxon>
        <taxon>Eumeta</taxon>
    </lineage>
</organism>
<dbReference type="Proteomes" id="UP000299102">
    <property type="component" value="Unassembled WGS sequence"/>
</dbReference>
<dbReference type="AlphaFoldDB" id="A0A4C1V6K6"/>
<gene>
    <name evidence="2" type="ORF">EVAR_29873_1</name>
</gene>
<comment type="caution">
    <text evidence="2">The sequence shown here is derived from an EMBL/GenBank/DDBJ whole genome shotgun (WGS) entry which is preliminary data.</text>
</comment>
<name>A0A4C1V6K6_EUMVA</name>
<evidence type="ECO:0000313" key="2">
    <source>
        <dbReference type="EMBL" id="GBP34478.1"/>
    </source>
</evidence>
<dbReference type="EMBL" id="BGZK01000289">
    <property type="protein sequence ID" value="GBP34478.1"/>
    <property type="molecule type" value="Genomic_DNA"/>
</dbReference>
<evidence type="ECO:0000313" key="3">
    <source>
        <dbReference type="Proteomes" id="UP000299102"/>
    </source>
</evidence>
<protein>
    <submittedName>
        <fullName evidence="2">Uncharacterized protein</fullName>
    </submittedName>
</protein>
<reference evidence="2 3" key="1">
    <citation type="journal article" date="2019" name="Commun. Biol.">
        <title>The bagworm genome reveals a unique fibroin gene that provides high tensile strength.</title>
        <authorList>
            <person name="Kono N."/>
            <person name="Nakamura H."/>
            <person name="Ohtoshi R."/>
            <person name="Tomita M."/>
            <person name="Numata K."/>
            <person name="Arakawa K."/>
        </authorList>
    </citation>
    <scope>NUCLEOTIDE SEQUENCE [LARGE SCALE GENOMIC DNA]</scope>
</reference>
<proteinExistence type="predicted"/>